<organism evidence="1">
    <name type="scientific">mine drainage metagenome</name>
    <dbReference type="NCBI Taxonomy" id="410659"/>
    <lineage>
        <taxon>unclassified sequences</taxon>
        <taxon>metagenomes</taxon>
        <taxon>ecological metagenomes</taxon>
    </lineage>
</organism>
<reference evidence="1" key="2">
    <citation type="journal article" date="2014" name="ISME J.">
        <title>Microbial stratification in low pH oxic and suboxic macroscopic growths along an acid mine drainage.</title>
        <authorList>
            <person name="Mendez-Garcia C."/>
            <person name="Mesa V."/>
            <person name="Sprenger R.R."/>
            <person name="Richter M."/>
            <person name="Diez M.S."/>
            <person name="Solano J."/>
            <person name="Bargiela R."/>
            <person name="Golyshina O.V."/>
            <person name="Manteca A."/>
            <person name="Ramos J.L."/>
            <person name="Gallego J.R."/>
            <person name="Llorente I."/>
            <person name="Martins Dos Santos V.A."/>
            <person name="Jensen O.N."/>
            <person name="Pelaez A.I."/>
            <person name="Sanchez J."/>
            <person name="Ferrer M."/>
        </authorList>
    </citation>
    <scope>NUCLEOTIDE SEQUENCE</scope>
</reference>
<evidence type="ECO:0000313" key="1">
    <source>
        <dbReference type="EMBL" id="EQD47338.1"/>
    </source>
</evidence>
<dbReference type="GO" id="GO:0006508">
    <property type="term" value="P:proteolysis"/>
    <property type="evidence" value="ECO:0007669"/>
    <property type="project" value="InterPro"/>
</dbReference>
<dbReference type="PANTHER" id="PTHR14218:SF15">
    <property type="entry name" value="TRIPEPTIDYL-PEPTIDASE 1"/>
    <property type="match status" value="1"/>
</dbReference>
<dbReference type="AlphaFoldDB" id="T0ZRP9"/>
<comment type="caution">
    <text evidence="1">The sequence shown here is derived from an EMBL/GenBank/DDBJ whole genome shotgun (WGS) entry which is preliminary data.</text>
</comment>
<dbReference type="GO" id="GO:0004252">
    <property type="term" value="F:serine-type endopeptidase activity"/>
    <property type="evidence" value="ECO:0007669"/>
    <property type="project" value="InterPro"/>
</dbReference>
<sequence>GWTIETALDVEYAATMAPMAHIDIVAAASADFSAFNTVFSDVAQYLSQGQTTLPASVGTVVAVGAQPVSSQALPPGAGSISITSNSYGEGEEYAAFYGSPMYLTVENTLLEQLNAVGVTNFFASGDYSGAEFLAANQAGMPAISPGSTSVGGG</sequence>
<protein>
    <submittedName>
        <fullName evidence="1">Subtilase family protein</fullName>
    </submittedName>
</protein>
<proteinExistence type="predicted"/>
<gene>
    <name evidence="1" type="ORF">B2A_08476</name>
</gene>
<name>T0ZRP9_9ZZZZ</name>
<dbReference type="Gene3D" id="3.40.50.200">
    <property type="entry name" value="Peptidase S8/S53 domain"/>
    <property type="match status" value="1"/>
</dbReference>
<accession>T0ZRP9</accession>
<dbReference type="PANTHER" id="PTHR14218">
    <property type="entry name" value="PROTEASE S8 TRIPEPTIDYL PEPTIDASE I CLN2"/>
    <property type="match status" value="1"/>
</dbReference>
<dbReference type="SUPFAM" id="SSF52743">
    <property type="entry name" value="Subtilisin-like"/>
    <property type="match status" value="1"/>
</dbReference>
<dbReference type="EMBL" id="AUZZ01006105">
    <property type="protein sequence ID" value="EQD47338.1"/>
    <property type="molecule type" value="Genomic_DNA"/>
</dbReference>
<feature type="non-terminal residue" evidence="1">
    <location>
        <position position="1"/>
    </location>
</feature>
<reference evidence="1" key="1">
    <citation type="submission" date="2013-08" db="EMBL/GenBank/DDBJ databases">
        <authorList>
            <person name="Mendez C."/>
            <person name="Richter M."/>
            <person name="Ferrer M."/>
            <person name="Sanchez J."/>
        </authorList>
    </citation>
    <scope>NUCLEOTIDE SEQUENCE</scope>
</reference>
<dbReference type="InterPro" id="IPR050819">
    <property type="entry name" value="Tripeptidyl-peptidase_I"/>
</dbReference>
<dbReference type="InterPro" id="IPR036852">
    <property type="entry name" value="Peptidase_S8/S53_dom_sf"/>
</dbReference>
<dbReference type="GO" id="GO:0008240">
    <property type="term" value="F:tripeptidyl-peptidase activity"/>
    <property type="evidence" value="ECO:0007669"/>
    <property type="project" value="TreeGrafter"/>
</dbReference>
<feature type="non-terminal residue" evidence="1">
    <location>
        <position position="153"/>
    </location>
</feature>